<dbReference type="VEuPathDB" id="ToxoDB:TGCAST_202170B"/>
<evidence type="ECO:0000256" key="1">
    <source>
        <dbReference type="SAM" id="MobiDB-lite"/>
    </source>
</evidence>
<gene>
    <name evidence="2" type="ORF">TGCAST_202170B</name>
</gene>
<feature type="region of interest" description="Disordered" evidence="1">
    <location>
        <begin position="16"/>
        <end position="53"/>
    </location>
</feature>
<feature type="non-terminal residue" evidence="2">
    <location>
        <position position="215"/>
    </location>
</feature>
<reference evidence="2 3" key="1">
    <citation type="submission" date="2017-10" db="EMBL/GenBank/DDBJ databases">
        <authorList>
            <person name="Sibley D."/>
            <person name="Venepally P."/>
            <person name="Karamycheva S."/>
            <person name="Hadjithomas M."/>
            <person name="Khan A."/>
            <person name="Brunk B."/>
            <person name="Roos D."/>
            <person name="Caler E."/>
            <person name="Lorenzi H."/>
        </authorList>
    </citation>
    <scope>NUCLEOTIDE SEQUENCE [LARGE SCALE GENOMIC DNA]</scope>
    <source>
        <strain evidence="2 3">CAST</strain>
    </source>
</reference>
<evidence type="ECO:0000313" key="3">
    <source>
        <dbReference type="Proteomes" id="UP000284452"/>
    </source>
</evidence>
<organism evidence="2 3">
    <name type="scientific">Toxoplasma gondii CAST</name>
    <dbReference type="NCBI Taxonomy" id="943122"/>
    <lineage>
        <taxon>Eukaryota</taxon>
        <taxon>Sar</taxon>
        <taxon>Alveolata</taxon>
        <taxon>Apicomplexa</taxon>
        <taxon>Conoidasida</taxon>
        <taxon>Coccidia</taxon>
        <taxon>Eucoccidiorida</taxon>
        <taxon>Eimeriorina</taxon>
        <taxon>Sarcocystidae</taxon>
        <taxon>Toxoplasma</taxon>
    </lineage>
</organism>
<name>A0A3R7YUI2_TOXGO</name>
<dbReference type="Proteomes" id="UP000284452">
    <property type="component" value="Unassembled WGS sequence"/>
</dbReference>
<accession>A0A3R7YUI2</accession>
<dbReference type="EMBL" id="AHIV02000617">
    <property type="protein sequence ID" value="RQX73350.1"/>
    <property type="molecule type" value="Genomic_DNA"/>
</dbReference>
<feature type="compositionally biased region" description="Low complexity" evidence="1">
    <location>
        <begin position="43"/>
        <end position="53"/>
    </location>
</feature>
<proteinExistence type="predicted"/>
<feature type="non-terminal residue" evidence="2">
    <location>
        <position position="1"/>
    </location>
</feature>
<evidence type="ECO:0000313" key="2">
    <source>
        <dbReference type="EMBL" id="RQX73350.1"/>
    </source>
</evidence>
<dbReference type="AlphaFoldDB" id="A0A3R7YUI2"/>
<comment type="caution">
    <text evidence="2">The sequence shown here is derived from an EMBL/GenBank/DDBJ whole genome shotgun (WGS) entry which is preliminary data.</text>
</comment>
<sequence>VVILVSFEDACESEEATFSPAALAEVEREEHKQHRASRQPRASSSCPSSSPVSSSSPFLCSSSSSSSPSSFSSSSCEARELVMRRLVELVQARSTGVFLHDVSLASFLSLPLQKFLFSQHDACLLSWTGASPLCASPFPCPSLARAGEGQAAEEREQATNGFLCSDVYLSDVATGGNAAAMTAEEGGSLLMRVDGFLYQTLGVDTLASLPHSVKK</sequence>
<protein>
    <submittedName>
        <fullName evidence="2">Uncharacterized protein</fullName>
    </submittedName>
</protein>